<feature type="transmembrane region" description="Helical" evidence="7">
    <location>
        <begin position="356"/>
        <end position="377"/>
    </location>
</feature>
<protein>
    <submittedName>
        <fullName evidence="9">Multidrug resistance protein MdtH</fullName>
    </submittedName>
</protein>
<evidence type="ECO:0000256" key="5">
    <source>
        <dbReference type="ARBA" id="ARBA00023136"/>
    </source>
</evidence>
<feature type="transmembrane region" description="Helical" evidence="7">
    <location>
        <begin position="253"/>
        <end position="270"/>
    </location>
</feature>
<dbReference type="SUPFAM" id="SSF103473">
    <property type="entry name" value="MFS general substrate transporter"/>
    <property type="match status" value="1"/>
</dbReference>
<evidence type="ECO:0000256" key="3">
    <source>
        <dbReference type="ARBA" id="ARBA00022692"/>
    </source>
</evidence>
<reference evidence="9" key="1">
    <citation type="submission" date="2019-05" db="EMBL/GenBank/DDBJ databases">
        <authorList>
            <person name="Naeem R."/>
            <person name="Antony C."/>
            <person name="Guan Q."/>
        </authorList>
    </citation>
    <scope>NUCLEOTIDE SEQUENCE</scope>
    <source>
        <strain evidence="9">3</strain>
    </source>
</reference>
<dbReference type="InterPro" id="IPR020846">
    <property type="entry name" value="MFS_dom"/>
</dbReference>
<dbReference type="GO" id="GO:0022857">
    <property type="term" value="F:transmembrane transporter activity"/>
    <property type="evidence" value="ECO:0007669"/>
    <property type="project" value="InterPro"/>
</dbReference>
<dbReference type="InterPro" id="IPR036259">
    <property type="entry name" value="MFS_trans_sf"/>
</dbReference>
<dbReference type="AlphaFoldDB" id="A0A653ES18"/>
<name>A0A653ES18_MYCKA</name>
<keyword evidence="5 7" id="KW-0472">Membrane</keyword>
<evidence type="ECO:0000256" key="6">
    <source>
        <dbReference type="SAM" id="MobiDB-lite"/>
    </source>
</evidence>
<dbReference type="GeneID" id="29698787"/>
<proteinExistence type="predicted"/>
<keyword evidence="4 7" id="KW-1133">Transmembrane helix</keyword>
<feature type="region of interest" description="Disordered" evidence="6">
    <location>
        <begin position="437"/>
        <end position="465"/>
    </location>
</feature>
<dbReference type="RefSeq" id="WP_023372510.1">
    <property type="nucleotide sequence ID" value="NZ_BLYZ01000001.1"/>
</dbReference>
<dbReference type="PANTHER" id="PTHR42688:SF1">
    <property type="entry name" value="BLR5212 PROTEIN"/>
    <property type="match status" value="1"/>
</dbReference>
<gene>
    <name evidence="9" type="primary">mdtH_2</name>
    <name evidence="9" type="ORF">BIN_B_02042</name>
</gene>
<dbReference type="EMBL" id="LR589281">
    <property type="protein sequence ID" value="VTO99575.1"/>
    <property type="molecule type" value="Genomic_DNA"/>
</dbReference>
<feature type="transmembrane region" description="Helical" evidence="7">
    <location>
        <begin position="166"/>
        <end position="186"/>
    </location>
</feature>
<evidence type="ECO:0000259" key="8">
    <source>
        <dbReference type="PROSITE" id="PS50850"/>
    </source>
</evidence>
<evidence type="ECO:0000256" key="1">
    <source>
        <dbReference type="ARBA" id="ARBA00004651"/>
    </source>
</evidence>
<organism evidence="9">
    <name type="scientific">Mycobacterium kansasii</name>
    <dbReference type="NCBI Taxonomy" id="1768"/>
    <lineage>
        <taxon>Bacteria</taxon>
        <taxon>Bacillati</taxon>
        <taxon>Actinomycetota</taxon>
        <taxon>Actinomycetes</taxon>
        <taxon>Mycobacteriales</taxon>
        <taxon>Mycobacteriaceae</taxon>
        <taxon>Mycobacterium</taxon>
    </lineage>
</organism>
<dbReference type="PANTHER" id="PTHR42688">
    <property type="entry name" value="CONSERVED PROTEIN"/>
    <property type="match status" value="1"/>
</dbReference>
<feature type="transmembrane region" description="Helical" evidence="7">
    <location>
        <begin position="104"/>
        <end position="126"/>
    </location>
</feature>
<comment type="subcellular location">
    <subcellularLocation>
        <location evidence="1">Cell membrane</location>
        <topology evidence="1">Multi-pass membrane protein</topology>
    </subcellularLocation>
</comment>
<evidence type="ECO:0000256" key="2">
    <source>
        <dbReference type="ARBA" id="ARBA00022475"/>
    </source>
</evidence>
<dbReference type="InterPro" id="IPR052425">
    <property type="entry name" value="Uncharacterized_MFS-type"/>
</dbReference>
<feature type="domain" description="Major facilitator superfamily (MFS) profile" evidence="8">
    <location>
        <begin position="1"/>
        <end position="413"/>
    </location>
</feature>
<dbReference type="InterPro" id="IPR011701">
    <property type="entry name" value="MFS"/>
</dbReference>
<sequence>MGLLTQFRSFNYPSRVLMINQFGVNIGSFMLMPYLVGYLTGPLGLPTWAVGLLMGVRTLSNQGMFLVGGTWADRLGYKPPIAAGCLLQTVAYTMLAVAHSLPMLVIAAAGTGIAGALFTPAVRAYLAADSGDRGVEAFALYSVFYQSGALLGPLVGFALLTMNFRIVVLGAAGVFAALTVAQLLALPHHRADPRELGPQLGIVKRSILQDWRMIVSNRSFVWFAACMTGRYLLTFQIYLALPIQASALAPHQQSLLVAAMFAVSGLLSVVGQQHITRWLASRWGAQRSLFVGAVVMAASFVPLALVPTAHELGTAAAVAALLMSTLLLSIASTVMFPFEMRAVVVLSGERLVATHYGFYSTIIGLGVLVGNLGIGSLMSAARRFNAHELPWTVMVLVGMVAAFGLRRLNHRTRGSIAQTAPLRQKSSRYLQRELSIAASADGGGSQAPQRSEWAGQSRTTVTTGR</sequence>
<feature type="compositionally biased region" description="Polar residues" evidence="6">
    <location>
        <begin position="446"/>
        <end position="465"/>
    </location>
</feature>
<feature type="transmembrane region" description="Helical" evidence="7">
    <location>
        <begin position="389"/>
        <end position="405"/>
    </location>
</feature>
<accession>A0A653ES18</accession>
<evidence type="ECO:0000256" key="4">
    <source>
        <dbReference type="ARBA" id="ARBA00022989"/>
    </source>
</evidence>
<keyword evidence="3 7" id="KW-0812">Transmembrane</keyword>
<feature type="transmembrane region" description="Helical" evidence="7">
    <location>
        <begin position="138"/>
        <end position="160"/>
    </location>
</feature>
<dbReference type="PROSITE" id="PS50850">
    <property type="entry name" value="MFS"/>
    <property type="match status" value="1"/>
</dbReference>
<dbReference type="Pfam" id="PF07690">
    <property type="entry name" value="MFS_1"/>
    <property type="match status" value="1"/>
</dbReference>
<evidence type="ECO:0000256" key="7">
    <source>
        <dbReference type="SAM" id="Phobius"/>
    </source>
</evidence>
<keyword evidence="2" id="KW-1003">Cell membrane</keyword>
<feature type="transmembrane region" description="Helical" evidence="7">
    <location>
        <begin position="290"/>
        <end position="309"/>
    </location>
</feature>
<evidence type="ECO:0000313" key="9">
    <source>
        <dbReference type="EMBL" id="VTO99575.1"/>
    </source>
</evidence>
<dbReference type="GO" id="GO:0005886">
    <property type="term" value="C:plasma membrane"/>
    <property type="evidence" value="ECO:0007669"/>
    <property type="project" value="UniProtKB-SubCell"/>
</dbReference>
<feature type="transmembrane region" description="Helical" evidence="7">
    <location>
        <begin position="220"/>
        <end position="241"/>
    </location>
</feature>
<feature type="transmembrane region" description="Helical" evidence="7">
    <location>
        <begin position="315"/>
        <end position="336"/>
    </location>
</feature>
<dbReference type="Gene3D" id="1.20.1250.20">
    <property type="entry name" value="MFS general substrate transporter like domains"/>
    <property type="match status" value="1"/>
</dbReference>